<evidence type="ECO:0000259" key="3">
    <source>
        <dbReference type="PROSITE" id="PS50835"/>
    </source>
</evidence>
<evidence type="ECO:0000313" key="5">
    <source>
        <dbReference type="Proteomes" id="UP001558613"/>
    </source>
</evidence>
<dbReference type="InterPro" id="IPR013783">
    <property type="entry name" value="Ig-like_fold"/>
</dbReference>
<name>A0ABR3LGW7_9TELE</name>
<keyword evidence="2" id="KW-1133">Transmembrane helix</keyword>
<dbReference type="PROSITE" id="PS50835">
    <property type="entry name" value="IG_LIKE"/>
    <property type="match status" value="1"/>
</dbReference>
<proteinExistence type="predicted"/>
<keyword evidence="5" id="KW-1185">Reference proteome</keyword>
<dbReference type="Proteomes" id="UP001558613">
    <property type="component" value="Unassembled WGS sequence"/>
</dbReference>
<dbReference type="PANTHER" id="PTHR21063:SF4">
    <property type="entry name" value="CD48 ANTIGEN-RELATED"/>
    <property type="match status" value="1"/>
</dbReference>
<dbReference type="PANTHER" id="PTHR21063">
    <property type="entry name" value="LFA-3"/>
    <property type="match status" value="1"/>
</dbReference>
<dbReference type="InterPro" id="IPR003599">
    <property type="entry name" value="Ig_sub"/>
</dbReference>
<dbReference type="SUPFAM" id="SSF48726">
    <property type="entry name" value="Immunoglobulin"/>
    <property type="match status" value="2"/>
</dbReference>
<reference evidence="4 5" key="1">
    <citation type="submission" date="2023-09" db="EMBL/GenBank/DDBJ databases">
        <authorList>
            <person name="Wang M."/>
        </authorList>
    </citation>
    <scope>NUCLEOTIDE SEQUENCE [LARGE SCALE GENOMIC DNA]</scope>
    <source>
        <strain evidence="4">GT-2023</strain>
        <tissue evidence="4">Liver</tissue>
    </source>
</reference>
<evidence type="ECO:0000313" key="4">
    <source>
        <dbReference type="EMBL" id="KAL1252157.1"/>
    </source>
</evidence>
<accession>A0ABR3LGW7</accession>
<feature type="compositionally biased region" description="Polar residues" evidence="1">
    <location>
        <begin position="237"/>
        <end position="247"/>
    </location>
</feature>
<keyword evidence="2" id="KW-0472">Membrane</keyword>
<dbReference type="EMBL" id="JAYMGO010000022">
    <property type="protein sequence ID" value="KAL1252157.1"/>
    <property type="molecule type" value="Genomic_DNA"/>
</dbReference>
<protein>
    <recommendedName>
        <fullName evidence="3">Ig-like domain-containing protein</fullName>
    </recommendedName>
</protein>
<sequence length="320" mass="34877">FADSDAVKPVPAIKGDSVTLESGVPEIKTDAVTTWTFGETLIAKMNKDSGIFNTSHGDTVGFRDRLKLNNQTGSLTITNINTTDSGLYLLTIRGEIMTTHRFNISVYDRLPIPGINRSSPQDPLPSQQKCSLLCSVVNVSHVTLSWYKGKSLLSSINASDLSISLSLPLEVKCLVGSYSCVLNNSFFNQTTHLNNDLCQSCPEQVTTSLVTQPPPQSPSQPSSQSSRSTPSDSESQHQNSGTQNPNSPLLIPIAAAVAGSLLTVAAVGMIWICRKHRKTDQEETVQTREEEITYADPVFYKKNVQKTEDEVVYAGVVTRR</sequence>
<gene>
    <name evidence="4" type="ORF">QQF64_019953</name>
</gene>
<feature type="domain" description="Ig-like" evidence="3">
    <location>
        <begin position="113"/>
        <end position="194"/>
    </location>
</feature>
<feature type="transmembrane region" description="Helical" evidence="2">
    <location>
        <begin position="249"/>
        <end position="272"/>
    </location>
</feature>
<organism evidence="4 5">
    <name type="scientific">Cirrhinus molitorella</name>
    <name type="common">mud carp</name>
    <dbReference type="NCBI Taxonomy" id="172907"/>
    <lineage>
        <taxon>Eukaryota</taxon>
        <taxon>Metazoa</taxon>
        <taxon>Chordata</taxon>
        <taxon>Craniata</taxon>
        <taxon>Vertebrata</taxon>
        <taxon>Euteleostomi</taxon>
        <taxon>Actinopterygii</taxon>
        <taxon>Neopterygii</taxon>
        <taxon>Teleostei</taxon>
        <taxon>Ostariophysi</taxon>
        <taxon>Cypriniformes</taxon>
        <taxon>Cyprinidae</taxon>
        <taxon>Labeoninae</taxon>
        <taxon>Labeonini</taxon>
        <taxon>Cirrhinus</taxon>
    </lineage>
</organism>
<feature type="compositionally biased region" description="Low complexity" evidence="1">
    <location>
        <begin position="219"/>
        <end position="233"/>
    </location>
</feature>
<evidence type="ECO:0000256" key="2">
    <source>
        <dbReference type="SAM" id="Phobius"/>
    </source>
</evidence>
<dbReference type="SMART" id="SM00409">
    <property type="entry name" value="IG"/>
    <property type="match status" value="1"/>
</dbReference>
<dbReference type="InterPro" id="IPR036179">
    <property type="entry name" value="Ig-like_dom_sf"/>
</dbReference>
<evidence type="ECO:0000256" key="1">
    <source>
        <dbReference type="SAM" id="MobiDB-lite"/>
    </source>
</evidence>
<keyword evidence="2" id="KW-0812">Transmembrane</keyword>
<dbReference type="Gene3D" id="2.60.40.10">
    <property type="entry name" value="Immunoglobulins"/>
    <property type="match status" value="2"/>
</dbReference>
<feature type="region of interest" description="Disordered" evidence="1">
    <location>
        <begin position="208"/>
        <end position="247"/>
    </location>
</feature>
<feature type="non-terminal residue" evidence="4">
    <location>
        <position position="1"/>
    </location>
</feature>
<dbReference type="InterPro" id="IPR007110">
    <property type="entry name" value="Ig-like_dom"/>
</dbReference>
<comment type="caution">
    <text evidence="4">The sequence shown here is derived from an EMBL/GenBank/DDBJ whole genome shotgun (WGS) entry which is preliminary data.</text>
</comment>